<dbReference type="OrthoDB" id="3561at10239"/>
<accession>A0A0R6BQ68</accession>
<organism evidence="5 6">
    <name type="scientific">Citrobacter phage CVT22</name>
    <dbReference type="NCBI Taxonomy" id="1622234"/>
    <lineage>
        <taxon>Viruses</taxon>
        <taxon>Duplodnaviria</taxon>
        <taxon>Heunggongvirae</taxon>
        <taxon>Uroviricota</taxon>
        <taxon>Caudoviricetes</taxon>
        <taxon>Zobellviridae</taxon>
        <taxon>Citrovirus</taxon>
        <taxon>Citrovirus coptotermitis</taxon>
    </lineage>
</organism>
<dbReference type="SUPFAM" id="SSF53098">
    <property type="entry name" value="Ribonuclease H-like"/>
    <property type="match status" value="1"/>
</dbReference>
<proteinExistence type="predicted"/>
<dbReference type="GO" id="GO:0006302">
    <property type="term" value="P:double-strand break repair"/>
    <property type="evidence" value="ECO:0007669"/>
    <property type="project" value="TreeGrafter"/>
</dbReference>
<keyword evidence="1" id="KW-0235">DNA replication</keyword>
<dbReference type="GO" id="GO:0006261">
    <property type="term" value="P:DNA-templated DNA replication"/>
    <property type="evidence" value="ECO:0007669"/>
    <property type="project" value="InterPro"/>
</dbReference>
<keyword evidence="6" id="KW-1185">Reference proteome</keyword>
<protein>
    <submittedName>
        <fullName evidence="5">DNA polymerase</fullName>
    </submittedName>
</protein>
<dbReference type="GO" id="GO:0003677">
    <property type="term" value="F:DNA binding"/>
    <property type="evidence" value="ECO:0007669"/>
    <property type="project" value="InterPro"/>
</dbReference>
<dbReference type="SUPFAM" id="SSF56672">
    <property type="entry name" value="DNA/RNA polymerases"/>
    <property type="match status" value="1"/>
</dbReference>
<dbReference type="GO" id="GO:0039693">
    <property type="term" value="P:viral DNA genome replication"/>
    <property type="evidence" value="ECO:0007669"/>
    <property type="project" value="UniProtKB-KW"/>
</dbReference>
<dbReference type="InterPro" id="IPR002298">
    <property type="entry name" value="DNA_polymerase_A"/>
</dbReference>
<evidence type="ECO:0000259" key="4">
    <source>
        <dbReference type="SMART" id="SM00482"/>
    </source>
</evidence>
<feature type="domain" description="DNA-directed DNA polymerase family A palm" evidence="4">
    <location>
        <begin position="378"/>
        <end position="596"/>
    </location>
</feature>
<evidence type="ECO:0000256" key="3">
    <source>
        <dbReference type="SAM" id="MobiDB-lite"/>
    </source>
</evidence>
<dbReference type="InterPro" id="IPR043502">
    <property type="entry name" value="DNA/RNA_pol_sf"/>
</dbReference>
<dbReference type="RefSeq" id="YP_009168424.1">
    <property type="nucleotide sequence ID" value="NC_027988.2"/>
</dbReference>
<feature type="region of interest" description="Disordered" evidence="3">
    <location>
        <begin position="86"/>
        <end position="107"/>
    </location>
</feature>
<dbReference type="EMBL" id="KP774835">
    <property type="protein sequence ID" value="AJT60745.1"/>
    <property type="molecule type" value="Genomic_DNA"/>
</dbReference>
<dbReference type="Gene3D" id="3.30.70.370">
    <property type="match status" value="1"/>
</dbReference>
<evidence type="ECO:0000256" key="2">
    <source>
        <dbReference type="ARBA" id="ARBA00023109"/>
    </source>
</evidence>
<dbReference type="PANTHER" id="PTHR10133">
    <property type="entry name" value="DNA POLYMERASE I"/>
    <property type="match status" value="1"/>
</dbReference>
<dbReference type="KEGG" id="vg:26040367"/>
<dbReference type="Proteomes" id="UP000202282">
    <property type="component" value="Segment"/>
</dbReference>
<dbReference type="GeneID" id="26040367"/>
<name>A0A0R6BQ68_9CAUD</name>
<reference evidence="5 6" key="1">
    <citation type="journal article" date="2015" name="Genome Announc.">
        <title>Complete Genome Sequence of Citrobacter Phage CVT22 Isolated from the Gut of the Formosan Subterranean Termite, Coptotermes formosanus Shiraki.</title>
        <authorList>
            <person name="Tikhe C.V."/>
            <person name="Martin T.M."/>
            <person name="Gissendanner C.R."/>
            <person name="Husseneder C."/>
        </authorList>
    </citation>
    <scope>NUCLEOTIDE SEQUENCE [LARGE SCALE GENOMIC DNA]</scope>
</reference>
<dbReference type="Gene3D" id="3.30.420.10">
    <property type="entry name" value="Ribonuclease H-like superfamily/Ribonuclease H"/>
    <property type="match status" value="1"/>
</dbReference>
<dbReference type="SMART" id="SM00482">
    <property type="entry name" value="POLAc"/>
    <property type="match status" value="1"/>
</dbReference>
<evidence type="ECO:0000313" key="6">
    <source>
        <dbReference type="Proteomes" id="UP000202282"/>
    </source>
</evidence>
<sequence length="635" mass="72681">MNVKVRVADIEANGLNPDTIHCMVFSSLDKKEIDKFEPHQMKEALEFLDTVDVLIGHNILSYDLPAIRKVLRYEYKGKRVDTLLMSRLQQPNRQPPPNARGDAKAMRSPHGLGCWGYRVGRGKPEHEDWDNYSPEMLHRCTEDVMINVDVYHALMEEGRGTPWREAHLMTFELFENLNKQQQAGWRLDIPHVQKAIHMIEHWTRRIDKMLEPTLPYITKCLEKKVKGSDDLNYVKRVFLKSGKYDASVIKHFGDDAHLVAAPFSRVELRKIKLGSDQEVKDYLLTQGWIPDAWNTDDAGNRTSPKLNKDTTFEGVSGVGGKLIVLRSQINDRASIMRGYLNNVREDGRLESIVTALADTRRMKHAQIVNVPNADALLGPMMRKCFIARDGFKLVGCDAAGCQDRMLASRANDPELTKILLEGDKEKGTDAHTLVMKRVNTICDKYKVKHIKRGAGKNIGFGWKFGAGNPKLGRMIHSTKEAGEEIREALRELFPAQARVMDELTAEWRKNAKKRMNRWGKVEYYGGWIHSIDGAKLFIESEHAVLVYTLQCDEAIFMSKAYNLANKYLAEKYKWWDDFCIVNFNHDEFTTECRKEIAEDVAQIVLKAYSDASDFFNFNVPQVGDASIGDNWYDIH</sequence>
<dbReference type="Gene3D" id="1.10.150.20">
    <property type="entry name" value="5' to 3' exonuclease, C-terminal subdomain"/>
    <property type="match status" value="1"/>
</dbReference>
<dbReference type="InterPro" id="IPR001098">
    <property type="entry name" value="DNA-dir_DNA_pol_A_palm_dom"/>
</dbReference>
<dbReference type="PANTHER" id="PTHR10133:SF27">
    <property type="entry name" value="DNA POLYMERASE NU"/>
    <property type="match status" value="1"/>
</dbReference>
<evidence type="ECO:0000256" key="1">
    <source>
        <dbReference type="ARBA" id="ARBA00022705"/>
    </source>
</evidence>
<keyword evidence="2" id="KW-1194">Viral DNA replication</keyword>
<dbReference type="InterPro" id="IPR012337">
    <property type="entry name" value="RNaseH-like_sf"/>
</dbReference>
<dbReference type="InterPro" id="IPR036397">
    <property type="entry name" value="RNaseH_sf"/>
</dbReference>
<evidence type="ECO:0000313" key="5">
    <source>
        <dbReference type="EMBL" id="AJT60745.1"/>
    </source>
</evidence>
<dbReference type="Pfam" id="PF00476">
    <property type="entry name" value="DNA_pol_A"/>
    <property type="match status" value="1"/>
</dbReference>
<dbReference type="GO" id="GO:0003887">
    <property type="term" value="F:DNA-directed DNA polymerase activity"/>
    <property type="evidence" value="ECO:0007669"/>
    <property type="project" value="InterPro"/>
</dbReference>